<dbReference type="Gene3D" id="2.30.42.10">
    <property type="match status" value="1"/>
</dbReference>
<dbReference type="EMBL" id="CP012159">
    <property type="protein sequence ID" value="AKT43446.1"/>
    <property type="molecule type" value="Genomic_DNA"/>
</dbReference>
<evidence type="ECO:0000313" key="3">
    <source>
        <dbReference type="EMBL" id="AKT43446.1"/>
    </source>
</evidence>
<dbReference type="InterPro" id="IPR036034">
    <property type="entry name" value="PDZ_sf"/>
</dbReference>
<gene>
    <name evidence="3" type="ORF">CMC5_076780</name>
</gene>
<sequence length="131" mass="14002">MRAILASVRLIATAFVALPLALAACRSAQIGSVGAVLGRDGETQAVYIRDVPSGLAADRAGLLPGDEILMIDGVYVRALTSKDLRARLRGDPGSTVELTVARGSDVRRLRVIRSELREGRKAAPREERIDP</sequence>
<dbReference type="InterPro" id="IPR001478">
    <property type="entry name" value="PDZ"/>
</dbReference>
<protein>
    <recommendedName>
        <fullName evidence="2">PDZ domain-containing protein</fullName>
    </recommendedName>
</protein>
<dbReference type="KEGG" id="ccro:CMC5_076780"/>
<keyword evidence="4" id="KW-1185">Reference proteome</keyword>
<dbReference type="AlphaFoldDB" id="A0A0K1ERH6"/>
<feature type="chain" id="PRO_5005459875" description="PDZ domain-containing protein" evidence="1">
    <location>
        <begin position="24"/>
        <end position="131"/>
    </location>
</feature>
<organism evidence="3 4">
    <name type="scientific">Chondromyces crocatus</name>
    <dbReference type="NCBI Taxonomy" id="52"/>
    <lineage>
        <taxon>Bacteria</taxon>
        <taxon>Pseudomonadati</taxon>
        <taxon>Myxococcota</taxon>
        <taxon>Polyangia</taxon>
        <taxon>Polyangiales</taxon>
        <taxon>Polyangiaceae</taxon>
        <taxon>Chondromyces</taxon>
    </lineage>
</organism>
<dbReference type="STRING" id="52.CMC5_076780"/>
<reference evidence="3 4" key="1">
    <citation type="submission" date="2015-07" db="EMBL/GenBank/DDBJ databases">
        <title>Genome analysis of myxobacterium Chondromyces crocatus Cm c5 reveals a high potential for natural compound synthesis and the genetic basis for the loss of fruiting body formation.</title>
        <authorList>
            <person name="Zaburannyi N."/>
            <person name="Bunk B."/>
            <person name="Maier J."/>
            <person name="Overmann J."/>
            <person name="Mueller R."/>
        </authorList>
    </citation>
    <scope>NUCLEOTIDE SEQUENCE [LARGE SCALE GENOMIC DNA]</scope>
    <source>
        <strain evidence="3 4">Cm c5</strain>
    </source>
</reference>
<evidence type="ECO:0000313" key="4">
    <source>
        <dbReference type="Proteomes" id="UP000067626"/>
    </source>
</evidence>
<feature type="signal peptide" evidence="1">
    <location>
        <begin position="1"/>
        <end position="23"/>
    </location>
</feature>
<dbReference type="SMART" id="SM00228">
    <property type="entry name" value="PDZ"/>
    <property type="match status" value="1"/>
</dbReference>
<evidence type="ECO:0000259" key="2">
    <source>
        <dbReference type="PROSITE" id="PS50106"/>
    </source>
</evidence>
<accession>A0A0K1ERH6</accession>
<dbReference type="SUPFAM" id="SSF50156">
    <property type="entry name" value="PDZ domain-like"/>
    <property type="match status" value="1"/>
</dbReference>
<dbReference type="OrthoDB" id="5519173at2"/>
<evidence type="ECO:0000256" key="1">
    <source>
        <dbReference type="SAM" id="SignalP"/>
    </source>
</evidence>
<proteinExistence type="predicted"/>
<dbReference type="Pfam" id="PF17820">
    <property type="entry name" value="PDZ_6"/>
    <property type="match status" value="1"/>
</dbReference>
<dbReference type="PROSITE" id="PS51257">
    <property type="entry name" value="PROKAR_LIPOPROTEIN"/>
    <property type="match status" value="1"/>
</dbReference>
<feature type="domain" description="PDZ" evidence="2">
    <location>
        <begin position="31"/>
        <end position="89"/>
    </location>
</feature>
<name>A0A0K1ERH6_CHOCO</name>
<dbReference type="Proteomes" id="UP000067626">
    <property type="component" value="Chromosome"/>
</dbReference>
<dbReference type="PROSITE" id="PS50106">
    <property type="entry name" value="PDZ"/>
    <property type="match status" value="1"/>
</dbReference>
<keyword evidence="1" id="KW-0732">Signal</keyword>
<dbReference type="InterPro" id="IPR041489">
    <property type="entry name" value="PDZ_6"/>
</dbReference>